<organism evidence="6 7">
    <name type="scientific">Amycolatopsis acididurans</name>
    <dbReference type="NCBI Taxonomy" id="2724524"/>
    <lineage>
        <taxon>Bacteria</taxon>
        <taxon>Bacillati</taxon>
        <taxon>Actinomycetota</taxon>
        <taxon>Actinomycetes</taxon>
        <taxon>Pseudonocardiales</taxon>
        <taxon>Pseudonocardiaceae</taxon>
        <taxon>Amycolatopsis</taxon>
    </lineage>
</organism>
<dbReference type="CDD" id="cd08279">
    <property type="entry name" value="Zn_ADH_class_III"/>
    <property type="match status" value="1"/>
</dbReference>
<evidence type="ECO:0000313" key="7">
    <source>
        <dbReference type="Proteomes" id="UP000715441"/>
    </source>
</evidence>
<sequence length="371" mass="39043">MRSRAAVLLETPGKWEVVDVDVDEPREHEVLLRNVAAGLCHSDEHHATGDVGQDHLPYCGGHEGAAIVEAVGPGVSLVKPGDHVVTAFIPGCGMCRDCTEGRQNLCDNGAYMATGAMLDGTFRMHLGDRDVAQACFVATFSQFSVVPERCCIRIDDDIPLQSAALLGCGVPTGWGSAVHAGRVSPGDVVIVMGTGGLGTNAVQGAKHAGASRIIAADPLPFRRTSALSFGATDAVASIEEATDLARSLTNGQGADVAIITTSVLRGEYLAQAFDAVRKAGTVVVTAVPAKDPGTTPLELTGLTYFQKRIQGCLYGAMSPARAVPQLLGLYRTGQLKLDELITRTFTLDEINEGWAAMYEGTTVRGLVVHEF</sequence>
<dbReference type="EC" id="1.1.99.36" evidence="6"/>
<dbReference type="Pfam" id="PF00107">
    <property type="entry name" value="ADH_zinc_N"/>
    <property type="match status" value="1"/>
</dbReference>
<evidence type="ECO:0000256" key="2">
    <source>
        <dbReference type="ARBA" id="ARBA00022723"/>
    </source>
</evidence>
<dbReference type="NCBIfam" id="TIGR03989">
    <property type="entry name" value="Rxyl_3153"/>
    <property type="match status" value="1"/>
</dbReference>
<dbReference type="InterPro" id="IPR020843">
    <property type="entry name" value="ER"/>
</dbReference>
<dbReference type="Proteomes" id="UP000715441">
    <property type="component" value="Unassembled WGS sequence"/>
</dbReference>
<evidence type="ECO:0000256" key="4">
    <source>
        <dbReference type="ARBA" id="ARBA00023027"/>
    </source>
</evidence>
<dbReference type="Gene3D" id="3.40.50.720">
    <property type="entry name" value="NAD(P)-binding Rossmann-like Domain"/>
    <property type="match status" value="1"/>
</dbReference>
<keyword evidence="3" id="KW-0862">Zinc</keyword>
<dbReference type="Pfam" id="PF08240">
    <property type="entry name" value="ADH_N"/>
    <property type="match status" value="1"/>
</dbReference>
<dbReference type="EMBL" id="JAAXLS010000040">
    <property type="protein sequence ID" value="NKQ57663.1"/>
    <property type="molecule type" value="Genomic_DNA"/>
</dbReference>
<keyword evidence="6" id="KW-0560">Oxidoreductase</keyword>
<comment type="caution">
    <text evidence="6">The sequence shown here is derived from an EMBL/GenBank/DDBJ whole genome shotgun (WGS) entry which is preliminary data.</text>
</comment>
<keyword evidence="2" id="KW-0479">Metal-binding</keyword>
<dbReference type="InterPro" id="IPR013149">
    <property type="entry name" value="ADH-like_C"/>
</dbReference>
<evidence type="ECO:0000259" key="5">
    <source>
        <dbReference type="SMART" id="SM00829"/>
    </source>
</evidence>
<evidence type="ECO:0000313" key="6">
    <source>
        <dbReference type="EMBL" id="NKQ57663.1"/>
    </source>
</evidence>
<dbReference type="SUPFAM" id="SSF51735">
    <property type="entry name" value="NAD(P)-binding Rossmann-fold domains"/>
    <property type="match status" value="1"/>
</dbReference>
<keyword evidence="4" id="KW-0520">NAD</keyword>
<dbReference type="PANTHER" id="PTHR43880">
    <property type="entry name" value="ALCOHOL DEHYDROGENASE"/>
    <property type="match status" value="1"/>
</dbReference>
<dbReference type="RefSeq" id="WP_168520758.1">
    <property type="nucleotide sequence ID" value="NZ_JAAXLS010000040.1"/>
</dbReference>
<dbReference type="InterPro" id="IPR013154">
    <property type="entry name" value="ADH-like_N"/>
</dbReference>
<feature type="domain" description="Enoyl reductase (ER)" evidence="5">
    <location>
        <begin position="13"/>
        <end position="368"/>
    </location>
</feature>
<dbReference type="InterPro" id="IPR023921">
    <property type="entry name" value="ADH_Zn_actinomycetes"/>
</dbReference>
<dbReference type="SMART" id="SM00829">
    <property type="entry name" value="PKS_ER"/>
    <property type="match status" value="1"/>
</dbReference>
<dbReference type="InterPro" id="IPR036291">
    <property type="entry name" value="NAD(P)-bd_dom_sf"/>
</dbReference>
<protein>
    <submittedName>
        <fullName evidence="6">NDMA-dependent alcohol dehydrogenase</fullName>
        <ecNumber evidence="6">1.1.99.36</ecNumber>
    </submittedName>
</protein>
<evidence type="ECO:0000256" key="3">
    <source>
        <dbReference type="ARBA" id="ARBA00022833"/>
    </source>
</evidence>
<accession>A0ABX1JD32</accession>
<dbReference type="Gene3D" id="3.90.180.10">
    <property type="entry name" value="Medium-chain alcohol dehydrogenases, catalytic domain"/>
    <property type="match status" value="1"/>
</dbReference>
<proteinExistence type="inferred from homology"/>
<name>A0ABX1JD32_9PSEU</name>
<dbReference type="GO" id="GO:0016491">
    <property type="term" value="F:oxidoreductase activity"/>
    <property type="evidence" value="ECO:0007669"/>
    <property type="project" value="UniProtKB-KW"/>
</dbReference>
<dbReference type="InterPro" id="IPR011032">
    <property type="entry name" value="GroES-like_sf"/>
</dbReference>
<dbReference type="SUPFAM" id="SSF50129">
    <property type="entry name" value="GroES-like"/>
    <property type="match status" value="2"/>
</dbReference>
<dbReference type="PANTHER" id="PTHR43880:SF12">
    <property type="entry name" value="ALCOHOL DEHYDROGENASE CLASS-3"/>
    <property type="match status" value="1"/>
</dbReference>
<comment type="similarity">
    <text evidence="1">Belongs to the zinc-containing alcohol dehydrogenase family.</text>
</comment>
<reference evidence="6 7" key="1">
    <citation type="submission" date="2020-04" db="EMBL/GenBank/DDBJ databases">
        <title>Novel species.</title>
        <authorList>
            <person name="Teo W.F.A."/>
            <person name="Lipun K."/>
            <person name="Srisuk N."/>
            <person name="Duangmal K."/>
        </authorList>
    </citation>
    <scope>NUCLEOTIDE SEQUENCE [LARGE SCALE GENOMIC DNA]</scope>
    <source>
        <strain evidence="6 7">K13G38</strain>
    </source>
</reference>
<keyword evidence="7" id="KW-1185">Reference proteome</keyword>
<evidence type="ECO:0000256" key="1">
    <source>
        <dbReference type="ARBA" id="ARBA00008072"/>
    </source>
</evidence>
<gene>
    <name evidence="6" type="ORF">HFP15_32860</name>
</gene>